<organism evidence="1 2">
    <name type="scientific">Candidatus Kaiserbacteria bacterium RIFCSPHIGHO2_12_FULL_53_13</name>
    <dbReference type="NCBI Taxonomy" id="1798502"/>
    <lineage>
        <taxon>Bacteria</taxon>
        <taxon>Candidatus Kaiseribacteriota</taxon>
    </lineage>
</organism>
<dbReference type="EMBL" id="MFLP01000031">
    <property type="protein sequence ID" value="OGG69461.1"/>
    <property type="molecule type" value="Genomic_DNA"/>
</dbReference>
<dbReference type="AlphaFoldDB" id="A0A1F6E758"/>
<dbReference type="SUPFAM" id="SSF53335">
    <property type="entry name" value="S-adenosyl-L-methionine-dependent methyltransferases"/>
    <property type="match status" value="1"/>
</dbReference>
<evidence type="ECO:0000313" key="1">
    <source>
        <dbReference type="EMBL" id="OGG69461.1"/>
    </source>
</evidence>
<dbReference type="Gene3D" id="3.40.50.150">
    <property type="entry name" value="Vaccinia Virus protein VP39"/>
    <property type="match status" value="1"/>
</dbReference>
<protein>
    <submittedName>
        <fullName evidence="1">Uncharacterized protein</fullName>
    </submittedName>
</protein>
<evidence type="ECO:0000313" key="2">
    <source>
        <dbReference type="Proteomes" id="UP000176689"/>
    </source>
</evidence>
<accession>A0A1F6E758</accession>
<reference evidence="1 2" key="1">
    <citation type="journal article" date="2016" name="Nat. Commun.">
        <title>Thousands of microbial genomes shed light on interconnected biogeochemical processes in an aquifer system.</title>
        <authorList>
            <person name="Anantharaman K."/>
            <person name="Brown C.T."/>
            <person name="Hug L.A."/>
            <person name="Sharon I."/>
            <person name="Castelle C.J."/>
            <person name="Probst A.J."/>
            <person name="Thomas B.C."/>
            <person name="Singh A."/>
            <person name="Wilkins M.J."/>
            <person name="Karaoz U."/>
            <person name="Brodie E.L."/>
            <person name="Williams K.H."/>
            <person name="Hubbard S.S."/>
            <person name="Banfield J.F."/>
        </authorList>
    </citation>
    <scope>NUCLEOTIDE SEQUENCE [LARGE SCALE GENOMIC DNA]</scope>
</reference>
<dbReference type="InterPro" id="IPR029063">
    <property type="entry name" value="SAM-dependent_MTases_sf"/>
</dbReference>
<gene>
    <name evidence="1" type="ORF">A3F27_00990</name>
</gene>
<sequence>MLALQEKRQAGRYYTEGNPFLLKPFRDWIEKRSLIGKEVLEPFAGRNNLIRALREIGAAPSSQSFDIVPHDPEVEFRDTLKDFPEGFEFCVTNPPWLAKNSAKRRGLSFPETRFDDLYKHALDLCLTHCNYVAALIPATFLRSDSFRDDLEVVIFLHDQRLFADTDNPVCLALFSRGSHRIEIFNDAEFIGHLDELERYLPQERRKTGIVFNHPDGNLGFIAFDDTKAPTIRFIPGEDLSEYEVGFSSRMITRIKADLVDLDSVIRDLNNDIRKFREATSDVFLTPFKGLRKDGQYRRRMDYGLARDFIAKHVNSNT</sequence>
<dbReference type="Proteomes" id="UP000176689">
    <property type="component" value="Unassembled WGS sequence"/>
</dbReference>
<comment type="caution">
    <text evidence="1">The sequence shown here is derived from an EMBL/GenBank/DDBJ whole genome shotgun (WGS) entry which is preliminary data.</text>
</comment>
<name>A0A1F6E758_9BACT</name>
<proteinExistence type="predicted"/>